<proteinExistence type="predicted"/>
<evidence type="ECO:0000313" key="1">
    <source>
        <dbReference type="EMBL" id="KKM99142.1"/>
    </source>
</evidence>
<reference evidence="1" key="1">
    <citation type="journal article" date="2015" name="Nature">
        <title>Complex archaea that bridge the gap between prokaryotes and eukaryotes.</title>
        <authorList>
            <person name="Spang A."/>
            <person name="Saw J.H."/>
            <person name="Jorgensen S.L."/>
            <person name="Zaremba-Niedzwiedzka K."/>
            <person name="Martijn J."/>
            <person name="Lind A.E."/>
            <person name="van Eijk R."/>
            <person name="Schleper C."/>
            <person name="Guy L."/>
            <person name="Ettema T.J."/>
        </authorList>
    </citation>
    <scope>NUCLEOTIDE SEQUENCE</scope>
</reference>
<organism evidence="1">
    <name type="scientific">marine sediment metagenome</name>
    <dbReference type="NCBI Taxonomy" id="412755"/>
    <lineage>
        <taxon>unclassified sequences</taxon>
        <taxon>metagenomes</taxon>
        <taxon>ecological metagenomes</taxon>
    </lineage>
</organism>
<comment type="caution">
    <text evidence="1">The sequence shown here is derived from an EMBL/GenBank/DDBJ whole genome shotgun (WGS) entry which is preliminary data.</text>
</comment>
<dbReference type="InterPro" id="IPR027417">
    <property type="entry name" value="P-loop_NTPase"/>
</dbReference>
<name>A0A0F9Q140_9ZZZZ</name>
<gene>
    <name evidence="1" type="ORF">LCGC14_1150880</name>
</gene>
<dbReference type="SUPFAM" id="SSF52540">
    <property type="entry name" value="P-loop containing nucleoside triphosphate hydrolases"/>
    <property type="match status" value="1"/>
</dbReference>
<protein>
    <submittedName>
        <fullName evidence="1">Uncharacterized protein</fullName>
    </submittedName>
</protein>
<dbReference type="Gene3D" id="3.40.50.300">
    <property type="entry name" value="P-loop containing nucleotide triphosphate hydrolases"/>
    <property type="match status" value="1"/>
</dbReference>
<sequence>MTVTNLLISGKMRSGKTCTAHIVIERIEKMGYKVKHISLAYWLKLLLARGYNRYDRPAMQFMGTEVMREFAGKYFGTEDFWVNLMLADMEEWKKEGYTFFICDDCRFPGEVKRLREEGFKVVRLATTRELQLSRGSEGVKETVNLDHPSELALDTYENTGFFDLETDPYDSIDAMADKIFKELLNNMALTKGNDE</sequence>
<dbReference type="EMBL" id="LAZR01005531">
    <property type="protein sequence ID" value="KKM99142.1"/>
    <property type="molecule type" value="Genomic_DNA"/>
</dbReference>
<accession>A0A0F9Q140</accession>
<dbReference type="AlphaFoldDB" id="A0A0F9Q140"/>